<dbReference type="EMBL" id="CP031165">
    <property type="protein sequence ID" value="AXV08265.1"/>
    <property type="molecule type" value="Genomic_DNA"/>
</dbReference>
<dbReference type="KEGG" id="euz:DVS28_a3592"/>
<feature type="transmembrane region" description="Helical" evidence="2">
    <location>
        <begin position="644"/>
        <end position="668"/>
    </location>
</feature>
<evidence type="ECO:0000313" key="3">
    <source>
        <dbReference type="EMBL" id="AXV08265.1"/>
    </source>
</evidence>
<proteinExistence type="predicted"/>
<feature type="compositionally biased region" description="Low complexity" evidence="1">
    <location>
        <begin position="466"/>
        <end position="475"/>
    </location>
</feature>
<dbReference type="RefSeq" id="WP_114592635.1">
    <property type="nucleotide sequence ID" value="NZ_CP031165.1"/>
</dbReference>
<keyword evidence="2" id="KW-1133">Transmembrane helix</keyword>
<feature type="region of interest" description="Disordered" evidence="1">
    <location>
        <begin position="466"/>
        <end position="491"/>
    </location>
</feature>
<evidence type="ECO:0000313" key="4">
    <source>
        <dbReference type="Proteomes" id="UP000264006"/>
    </source>
</evidence>
<accession>A0A346Y1B8</accession>
<feature type="transmembrane region" description="Helical" evidence="2">
    <location>
        <begin position="502"/>
        <end position="532"/>
    </location>
</feature>
<feature type="transmembrane region" description="Helical" evidence="2">
    <location>
        <begin position="566"/>
        <end position="591"/>
    </location>
</feature>
<feature type="region of interest" description="Disordered" evidence="1">
    <location>
        <begin position="427"/>
        <end position="454"/>
    </location>
</feature>
<dbReference type="AlphaFoldDB" id="A0A346Y1B8"/>
<name>A0A346Y1B8_9ACTN</name>
<sequence length="674" mass="71625">MADPFPTALQRISDERWVTLDVVTRERGRLVARVAEAPDLAAVVRWSADEDYDRHLRQLLASPPPDSGPGIHITWPTDLLHDLDARVVGYLAPRITGRSTFPLADFLDPTRRAEIAPMATRRHQLRVARNIATAIAALHHAGHGRVRGRHLRLDDRARVIVVRSDELVSAADDGTIADDERRLGYLIQRLVGGRPWTSGGQLGVLLARDAGRSRTSAETWFHALRDAERNLPEQRVAASPAVGSDTQAEERMATPSDLASALRAAEEAKRSAASTPPWARGQSSGPASTGPAAPSAPRKPIVIRVPDDDGIDRPSPDRPIPIDSRISTDLPIASSPRVRYVGTNTQRADEPAPPPRRVGKRATGGDSPTRGDDSPPSNAMRVAEPATSRSSATHLGVEATTTTVRTTRRPVVEPASHRAQTLTMPTVDTRNTGTDANPGINPEPRGRRGLRRPASGRIGTASAAVVTPTPAAVAPTPKPKPDVRGRPARSGETFSTGVARAIFTIAFALLLGGAASVAPFAAFIAGATVVFTRAAVDTGQRKATMGRGQQVAITASRLLPFATGGIALAAFILLDLLLVLGLVMAIAQRVFEYGPGFTLTWILDLPEVPVLVRWFAFVVAGATGLSTGGGVHDSLRARTGGRRMLATPAFALAIAVGFVVLDAGVVWWPLPMIG</sequence>
<evidence type="ECO:0000256" key="2">
    <source>
        <dbReference type="SAM" id="Phobius"/>
    </source>
</evidence>
<keyword evidence="2" id="KW-0472">Membrane</keyword>
<dbReference type="Proteomes" id="UP000264006">
    <property type="component" value="Chromosome"/>
</dbReference>
<feature type="compositionally biased region" description="Basic and acidic residues" evidence="1">
    <location>
        <begin position="305"/>
        <end position="316"/>
    </location>
</feature>
<dbReference type="OrthoDB" id="5782056at2"/>
<reference evidence="3 4" key="1">
    <citation type="submission" date="2018-09" db="EMBL/GenBank/DDBJ databases">
        <title>Complete genome sequence of Euzebya sp. DY32-46 isolated from seawater of Pacific Ocean.</title>
        <authorList>
            <person name="Xu L."/>
            <person name="Wu Y.-H."/>
            <person name="Xu X.-W."/>
        </authorList>
    </citation>
    <scope>NUCLEOTIDE SEQUENCE [LARGE SCALE GENOMIC DNA]</scope>
    <source>
        <strain evidence="3 4">DY32-46</strain>
    </source>
</reference>
<evidence type="ECO:0000256" key="1">
    <source>
        <dbReference type="SAM" id="MobiDB-lite"/>
    </source>
</evidence>
<organism evidence="3 4">
    <name type="scientific">Euzebya pacifica</name>
    <dbReference type="NCBI Taxonomy" id="1608957"/>
    <lineage>
        <taxon>Bacteria</taxon>
        <taxon>Bacillati</taxon>
        <taxon>Actinomycetota</taxon>
        <taxon>Nitriliruptoria</taxon>
        <taxon>Euzebyales</taxon>
    </lineage>
</organism>
<keyword evidence="4" id="KW-1185">Reference proteome</keyword>
<feature type="region of interest" description="Disordered" evidence="1">
    <location>
        <begin position="231"/>
        <end position="404"/>
    </location>
</feature>
<keyword evidence="2" id="KW-0812">Transmembrane</keyword>
<feature type="transmembrane region" description="Helical" evidence="2">
    <location>
        <begin position="611"/>
        <end position="632"/>
    </location>
</feature>
<protein>
    <recommendedName>
        <fullName evidence="5">Protein kinase domain-containing protein</fullName>
    </recommendedName>
</protein>
<gene>
    <name evidence="3" type="ORF">DVS28_a3592</name>
</gene>
<evidence type="ECO:0008006" key="5">
    <source>
        <dbReference type="Google" id="ProtNLM"/>
    </source>
</evidence>
<feature type="compositionally biased region" description="Low complexity" evidence="1">
    <location>
        <begin position="283"/>
        <end position="296"/>
    </location>
</feature>